<dbReference type="PANTHER" id="PTHR43884:SF12">
    <property type="entry name" value="ISOVALERYL-COA DEHYDROGENASE, MITOCHONDRIAL-RELATED"/>
    <property type="match status" value="1"/>
</dbReference>
<dbReference type="GO" id="GO:0033539">
    <property type="term" value="P:fatty acid beta-oxidation using acyl-CoA dehydrogenase"/>
    <property type="evidence" value="ECO:0007669"/>
    <property type="project" value="TreeGrafter"/>
</dbReference>
<evidence type="ECO:0000313" key="7">
    <source>
        <dbReference type="Proteomes" id="UP000321306"/>
    </source>
</evidence>
<dbReference type="InterPro" id="IPR036250">
    <property type="entry name" value="AcylCo_DH-like_C"/>
</dbReference>
<dbReference type="RefSeq" id="WP_146884692.1">
    <property type="nucleotide sequence ID" value="NZ_BJXB01000010.1"/>
</dbReference>
<keyword evidence="7" id="KW-1185">Reference proteome</keyword>
<reference evidence="6 7" key="1">
    <citation type="submission" date="2019-07" db="EMBL/GenBank/DDBJ databases">
        <title>Whole genome shotgun sequence of Deinococcus cellulosilyticus NBRC 106333.</title>
        <authorList>
            <person name="Hosoyama A."/>
            <person name="Uohara A."/>
            <person name="Ohji S."/>
            <person name="Ichikawa N."/>
        </authorList>
    </citation>
    <scope>NUCLEOTIDE SEQUENCE [LARGE SCALE GENOMIC DNA]</scope>
    <source>
        <strain evidence="6 7">NBRC 106333</strain>
    </source>
</reference>
<dbReference type="InterPro" id="IPR009100">
    <property type="entry name" value="AcylCoA_DH/oxidase_NM_dom_sf"/>
</dbReference>
<dbReference type="OrthoDB" id="3666321at2"/>
<dbReference type="Gene3D" id="1.10.540.10">
    <property type="entry name" value="Acyl-CoA dehydrogenase/oxidase, N-terminal domain"/>
    <property type="match status" value="1"/>
</dbReference>
<dbReference type="Proteomes" id="UP000321306">
    <property type="component" value="Unassembled WGS sequence"/>
</dbReference>
<dbReference type="InterPro" id="IPR009075">
    <property type="entry name" value="AcylCo_DH/oxidase_C"/>
</dbReference>
<dbReference type="Gene3D" id="1.20.140.10">
    <property type="entry name" value="Butyryl-CoA Dehydrogenase, subunit A, domain 3"/>
    <property type="match status" value="1"/>
</dbReference>
<keyword evidence="3" id="KW-0285">Flavoprotein</keyword>
<gene>
    <name evidence="6" type="ORF">DC3_25150</name>
</gene>
<dbReference type="EMBL" id="BJXB01000010">
    <property type="protein sequence ID" value="GEM46880.1"/>
    <property type="molecule type" value="Genomic_DNA"/>
</dbReference>
<dbReference type="CDD" id="cd00567">
    <property type="entry name" value="ACAD"/>
    <property type="match status" value="1"/>
</dbReference>
<dbReference type="InterPro" id="IPR046373">
    <property type="entry name" value="Acyl-CoA_Oxase/DH_mid-dom_sf"/>
</dbReference>
<evidence type="ECO:0000313" key="6">
    <source>
        <dbReference type="EMBL" id="GEM46880.1"/>
    </source>
</evidence>
<evidence type="ECO:0000256" key="4">
    <source>
        <dbReference type="ARBA" id="ARBA00022827"/>
    </source>
</evidence>
<feature type="domain" description="Acyl-CoA dehydrogenase/oxidase C-terminal" evidence="5">
    <location>
        <begin position="231"/>
        <end position="363"/>
    </location>
</feature>
<dbReference type="PANTHER" id="PTHR43884">
    <property type="entry name" value="ACYL-COA DEHYDROGENASE"/>
    <property type="match status" value="1"/>
</dbReference>
<dbReference type="Gene3D" id="2.40.110.10">
    <property type="entry name" value="Butyryl-CoA Dehydrogenase, subunit A, domain 2"/>
    <property type="match status" value="1"/>
</dbReference>
<name>A0A511N202_DEIC1</name>
<evidence type="ECO:0000259" key="5">
    <source>
        <dbReference type="Pfam" id="PF00441"/>
    </source>
</evidence>
<proteinExistence type="inferred from homology"/>
<comment type="similarity">
    <text evidence="2">Belongs to the acyl-CoA dehydrogenase family.</text>
</comment>
<dbReference type="GO" id="GO:0050660">
    <property type="term" value="F:flavin adenine dinucleotide binding"/>
    <property type="evidence" value="ECO:0007669"/>
    <property type="project" value="InterPro"/>
</dbReference>
<evidence type="ECO:0000256" key="2">
    <source>
        <dbReference type="ARBA" id="ARBA00009347"/>
    </source>
</evidence>
<dbReference type="Pfam" id="PF00441">
    <property type="entry name" value="Acyl-CoA_dh_1"/>
    <property type="match status" value="1"/>
</dbReference>
<evidence type="ECO:0000256" key="1">
    <source>
        <dbReference type="ARBA" id="ARBA00001974"/>
    </source>
</evidence>
<sequence length="566" mass="62881">MPDLHTRIQRLEQAFGDPRNPGNPCGFQALLQADEAGHLPEAAERVAHALNIPAEFVPVTFGGRLERWQDLAQLMRAVFRRDPCLGLSLAASSLIASVNVWTSGSDPQKHLVADTLLSGRKLGCLYHELAHGNDVSRSECRADLEEWTLSGSKQVIASLNRAEVLLVFARTSEAQGSRSHTPLLLPLQDLPESTLHRHGRYLTSGMRGIELGGLDFTRTPVLPQHLVGQPGTGIETALKSFQVTRTLLPALFVGVLDTGLRLTCDFALERRLYGKTVMDQPLTRNLLAEVYLDLLWCDAFTTVTTRALQVLPEQCSLFSAATKALVPGVLTRAMFKLTRILGASFYTREGPYAMLQKLWRDLKPVGFGHASRLTCLMALLPQLPTLARRGWTQPGVHPELFQLRISPQGLPFDRLKVGASGQDDLISLLETPLTFSDPDLQKQVGFFQEAFRALREQCLQLHPQDLGGVTSATPYLLAEQYSVLLAASSCIQLSLHNPSHPLLGESWLSLMLQRVQGEFQKRHLHLSEAQTQQVFEHLMQNHESSRTFDLTQIHLPHRTPQMEATP</sequence>
<dbReference type="GO" id="GO:0003995">
    <property type="term" value="F:acyl-CoA dehydrogenase activity"/>
    <property type="evidence" value="ECO:0007669"/>
    <property type="project" value="TreeGrafter"/>
</dbReference>
<evidence type="ECO:0000256" key="3">
    <source>
        <dbReference type="ARBA" id="ARBA00022630"/>
    </source>
</evidence>
<dbReference type="SUPFAM" id="SSF56645">
    <property type="entry name" value="Acyl-CoA dehydrogenase NM domain-like"/>
    <property type="match status" value="1"/>
</dbReference>
<dbReference type="InterPro" id="IPR037069">
    <property type="entry name" value="AcylCoA_DH/ox_N_sf"/>
</dbReference>
<dbReference type="SUPFAM" id="SSF47203">
    <property type="entry name" value="Acyl-CoA dehydrogenase C-terminal domain-like"/>
    <property type="match status" value="1"/>
</dbReference>
<dbReference type="AlphaFoldDB" id="A0A511N202"/>
<organism evidence="6 7">
    <name type="scientific">Deinococcus cellulosilyticus (strain DSM 18568 / NBRC 106333 / KACC 11606 / 5516J-15)</name>
    <dbReference type="NCBI Taxonomy" id="1223518"/>
    <lineage>
        <taxon>Bacteria</taxon>
        <taxon>Thermotogati</taxon>
        <taxon>Deinococcota</taxon>
        <taxon>Deinococci</taxon>
        <taxon>Deinococcales</taxon>
        <taxon>Deinococcaceae</taxon>
        <taxon>Deinococcus</taxon>
    </lineage>
</organism>
<accession>A0A511N202</accession>
<keyword evidence="4" id="KW-0274">FAD</keyword>
<dbReference type="GO" id="GO:0046359">
    <property type="term" value="P:butyrate catabolic process"/>
    <property type="evidence" value="ECO:0007669"/>
    <property type="project" value="TreeGrafter"/>
</dbReference>
<comment type="cofactor">
    <cofactor evidence="1">
        <name>FAD</name>
        <dbReference type="ChEBI" id="CHEBI:57692"/>
    </cofactor>
</comment>
<comment type="caution">
    <text evidence="6">The sequence shown here is derived from an EMBL/GenBank/DDBJ whole genome shotgun (WGS) entry which is preliminary data.</text>
</comment>
<protein>
    <submittedName>
        <fullName evidence="6">Putative acyl-CoA dehydrogenase</fullName>
    </submittedName>
</protein>